<evidence type="ECO:0000256" key="5">
    <source>
        <dbReference type="ARBA" id="ARBA00022977"/>
    </source>
</evidence>
<dbReference type="EC" id="2.7.1.49" evidence="8"/>
<dbReference type="InterPro" id="IPR029056">
    <property type="entry name" value="Ribokinase-like"/>
</dbReference>
<dbReference type="GO" id="GO:0008902">
    <property type="term" value="F:hydroxymethylpyrimidine kinase activity"/>
    <property type="evidence" value="ECO:0007669"/>
    <property type="project" value="UniProtKB-EC"/>
</dbReference>
<reference evidence="8 9" key="1">
    <citation type="submission" date="2024-06" db="EMBL/GenBank/DDBJ databases">
        <title>The Natural Products Discovery Center: Release of the First 8490 Sequenced Strains for Exploring Actinobacteria Biosynthetic Diversity.</title>
        <authorList>
            <person name="Kalkreuter E."/>
            <person name="Kautsar S.A."/>
            <person name="Yang D."/>
            <person name="Bader C.D."/>
            <person name="Teijaro C.N."/>
            <person name="Fluegel L."/>
            <person name="Davis C.M."/>
            <person name="Simpson J.R."/>
            <person name="Lauterbach L."/>
            <person name="Steele A.D."/>
            <person name="Gui C."/>
            <person name="Meng S."/>
            <person name="Li G."/>
            <person name="Viehrig K."/>
            <person name="Ye F."/>
            <person name="Su P."/>
            <person name="Kiefer A.F."/>
            <person name="Nichols A."/>
            <person name="Cepeda A.J."/>
            <person name="Yan W."/>
            <person name="Fan B."/>
            <person name="Jiang Y."/>
            <person name="Adhikari A."/>
            <person name="Zheng C.-J."/>
            <person name="Schuster L."/>
            <person name="Cowan T.M."/>
            <person name="Smanski M.J."/>
            <person name="Chevrette M.G."/>
            <person name="De Carvalho L.P.S."/>
            <person name="Shen B."/>
        </authorList>
    </citation>
    <scope>NUCLEOTIDE SEQUENCE [LARGE SCALE GENOMIC DNA]</scope>
    <source>
        <strain evidence="8 9">NPDC000634</strain>
    </source>
</reference>
<evidence type="ECO:0000259" key="7">
    <source>
        <dbReference type="Pfam" id="PF08543"/>
    </source>
</evidence>
<keyword evidence="5" id="KW-0784">Thiamine biosynthesis</keyword>
<dbReference type="EMBL" id="JBEPCU010000022">
    <property type="protein sequence ID" value="MER6976096.1"/>
    <property type="molecule type" value="Genomic_DNA"/>
</dbReference>
<dbReference type="Pfam" id="PF08543">
    <property type="entry name" value="Phos_pyr_kin"/>
    <property type="match status" value="2"/>
</dbReference>
<keyword evidence="8" id="KW-0808">Transferase</keyword>
<dbReference type="InterPro" id="IPR013749">
    <property type="entry name" value="PM/HMP-P_kinase-1"/>
</dbReference>
<dbReference type="InterPro" id="IPR004399">
    <property type="entry name" value="HMP/HMP-P_kinase_dom"/>
</dbReference>
<proteinExistence type="predicted"/>
<evidence type="ECO:0000313" key="9">
    <source>
        <dbReference type="Proteomes" id="UP001458415"/>
    </source>
</evidence>
<dbReference type="GO" id="GO:0008972">
    <property type="term" value="F:phosphomethylpyrimidine kinase activity"/>
    <property type="evidence" value="ECO:0007669"/>
    <property type="project" value="UniProtKB-EC"/>
</dbReference>
<dbReference type="PANTHER" id="PTHR20858">
    <property type="entry name" value="PHOSPHOMETHYLPYRIMIDINE KINASE"/>
    <property type="match status" value="1"/>
</dbReference>
<sequence>MSGAPPRVLTVAGSDSGGGAGIQADLKTMLALGVHGMSVITAVTAQNSLGVQGAWELPVEAVRAQYRSVVDDIGVQAVKTGMLASAELVETVAELLAGTGVPTVVDPVGVSKHGDPLLAASALESVRTKLLPVATVATPNLDEVAQLTGVEVASEEQLRGAAAAVLEYGPAWVLIKGGHLTADAGREGGSQAVREGGSQAVREDGSQAVREGGSQAVREGGSQAVDLLTDGSEEYWLRAPRYDNRHTHGTGCTLASAIASQLAKGRSVPEAVTAAKEYVTGAIAAGFALGGGIGPVDHGWTFRGPRTAG</sequence>
<dbReference type="CDD" id="cd01169">
    <property type="entry name" value="HMPP_kinase"/>
    <property type="match status" value="1"/>
</dbReference>
<keyword evidence="9" id="KW-1185">Reference proteome</keyword>
<dbReference type="SUPFAM" id="SSF53613">
    <property type="entry name" value="Ribokinase-like"/>
    <property type="match status" value="1"/>
</dbReference>
<evidence type="ECO:0000313" key="8">
    <source>
        <dbReference type="EMBL" id="MER6976096.1"/>
    </source>
</evidence>
<feature type="region of interest" description="Disordered" evidence="6">
    <location>
        <begin position="186"/>
        <end position="206"/>
    </location>
</feature>
<accession>A0ABV1VX17</accession>
<evidence type="ECO:0000256" key="4">
    <source>
        <dbReference type="ARBA" id="ARBA00004769"/>
    </source>
</evidence>
<comment type="pathway">
    <text evidence="4">Cofactor biosynthesis; thiamine diphosphate biosynthesis; 4-amino-2-methyl-5-diphosphomethylpyrimidine from 5-amino-1-(5-phospho-D-ribosyl)imidazole: step 3/3.</text>
</comment>
<evidence type="ECO:0000256" key="3">
    <source>
        <dbReference type="ARBA" id="ARBA00003848"/>
    </source>
</evidence>
<dbReference type="PANTHER" id="PTHR20858:SF17">
    <property type="entry name" value="HYDROXYMETHYLPYRIMIDINE_PHOSPHOMETHYLPYRIMIDINE KINASE THI20-RELATED"/>
    <property type="match status" value="1"/>
</dbReference>
<organism evidence="8 9">
    <name type="scientific">Streptomyces carpinensis</name>
    <dbReference type="NCBI Taxonomy" id="66369"/>
    <lineage>
        <taxon>Bacteria</taxon>
        <taxon>Bacillati</taxon>
        <taxon>Actinomycetota</taxon>
        <taxon>Actinomycetes</taxon>
        <taxon>Kitasatosporales</taxon>
        <taxon>Streptomycetaceae</taxon>
        <taxon>Streptomyces</taxon>
    </lineage>
</organism>
<comment type="function">
    <text evidence="3">Catalyzes the phosphorylation of hydroxymethylpyrimidine phosphate (HMP-P) to HMP-PP, and of HMP to HMP-P.</text>
</comment>
<keyword evidence="8" id="KW-0418">Kinase</keyword>
<evidence type="ECO:0000256" key="1">
    <source>
        <dbReference type="ARBA" id="ARBA00000151"/>
    </source>
</evidence>
<dbReference type="Proteomes" id="UP001458415">
    <property type="component" value="Unassembled WGS sequence"/>
</dbReference>
<evidence type="ECO:0000256" key="2">
    <source>
        <dbReference type="ARBA" id="ARBA00000565"/>
    </source>
</evidence>
<dbReference type="Gene3D" id="3.40.1190.20">
    <property type="match status" value="1"/>
</dbReference>
<protein>
    <submittedName>
        <fullName evidence="8">Bifunctional hydroxymethylpyrimidine kinase/phosphomethylpyrimidine kinase</fullName>
        <ecNumber evidence="8">2.7.1.49</ecNumber>
        <ecNumber evidence="8">2.7.4.7</ecNumber>
    </submittedName>
</protein>
<dbReference type="EC" id="2.7.4.7" evidence="8"/>
<comment type="catalytic activity">
    <reaction evidence="1">
        <text>4-amino-5-hydroxymethyl-2-methylpyrimidine + ATP = 4-amino-2-methyl-5-(phosphooxymethyl)pyrimidine + ADP + H(+)</text>
        <dbReference type="Rhea" id="RHEA:23096"/>
        <dbReference type="ChEBI" id="CHEBI:15378"/>
        <dbReference type="ChEBI" id="CHEBI:16892"/>
        <dbReference type="ChEBI" id="CHEBI:30616"/>
        <dbReference type="ChEBI" id="CHEBI:58354"/>
        <dbReference type="ChEBI" id="CHEBI:456216"/>
        <dbReference type="EC" id="2.7.1.49"/>
    </reaction>
</comment>
<gene>
    <name evidence="8" type="primary">thiD</name>
    <name evidence="8" type="ORF">ABT317_03355</name>
</gene>
<feature type="domain" description="Pyridoxamine kinase/Phosphomethylpyrimidine kinase" evidence="7">
    <location>
        <begin position="15"/>
        <end position="183"/>
    </location>
</feature>
<feature type="domain" description="Pyridoxamine kinase/Phosphomethylpyrimidine kinase" evidence="7">
    <location>
        <begin position="218"/>
        <end position="297"/>
    </location>
</feature>
<comment type="catalytic activity">
    <reaction evidence="2">
        <text>4-amino-2-methyl-5-(phosphooxymethyl)pyrimidine + ATP = 4-amino-2-methyl-5-(diphosphooxymethyl)pyrimidine + ADP</text>
        <dbReference type="Rhea" id="RHEA:19893"/>
        <dbReference type="ChEBI" id="CHEBI:30616"/>
        <dbReference type="ChEBI" id="CHEBI:57841"/>
        <dbReference type="ChEBI" id="CHEBI:58354"/>
        <dbReference type="ChEBI" id="CHEBI:456216"/>
        <dbReference type="EC" id="2.7.4.7"/>
    </reaction>
</comment>
<evidence type="ECO:0000256" key="6">
    <source>
        <dbReference type="SAM" id="MobiDB-lite"/>
    </source>
</evidence>
<comment type="caution">
    <text evidence="8">The sequence shown here is derived from an EMBL/GenBank/DDBJ whole genome shotgun (WGS) entry which is preliminary data.</text>
</comment>
<dbReference type="NCBIfam" id="TIGR00097">
    <property type="entry name" value="HMP-P_kinase"/>
    <property type="match status" value="1"/>
</dbReference>
<name>A0ABV1VX17_9ACTN</name>